<dbReference type="Proteomes" id="UP000756346">
    <property type="component" value="Unassembled WGS sequence"/>
</dbReference>
<keyword evidence="1" id="KW-0732">Signal</keyword>
<organism evidence="2 3">
    <name type="scientific">Microdochium trichocladiopsis</name>
    <dbReference type="NCBI Taxonomy" id="1682393"/>
    <lineage>
        <taxon>Eukaryota</taxon>
        <taxon>Fungi</taxon>
        <taxon>Dikarya</taxon>
        <taxon>Ascomycota</taxon>
        <taxon>Pezizomycotina</taxon>
        <taxon>Sordariomycetes</taxon>
        <taxon>Xylariomycetidae</taxon>
        <taxon>Xylariales</taxon>
        <taxon>Microdochiaceae</taxon>
        <taxon>Microdochium</taxon>
    </lineage>
</organism>
<dbReference type="GeneID" id="70184584"/>
<evidence type="ECO:0000256" key="1">
    <source>
        <dbReference type="SAM" id="SignalP"/>
    </source>
</evidence>
<evidence type="ECO:0008006" key="4">
    <source>
        <dbReference type="Google" id="ProtNLM"/>
    </source>
</evidence>
<sequence>MKLCTLAIALVGSPFISANPLPGPQPAPLVATESNHETRHESPGQVTTLLHKRKACTLVRPAPGTSSIPCRARPGTVYPIVATLSVGSSATILCKTLGSQYQGTSVWEFVNPPSGQDCYISAFHVRNGCDDSVRWC</sequence>
<proteinExistence type="predicted"/>
<gene>
    <name evidence="2" type="ORF">B0I36DRAFT_331884</name>
</gene>
<dbReference type="RefSeq" id="XP_046008249.1">
    <property type="nucleotide sequence ID" value="XM_046155038.1"/>
</dbReference>
<keyword evidence="3" id="KW-1185">Reference proteome</keyword>
<name>A0A9P9BPM4_9PEZI</name>
<reference evidence="2" key="1">
    <citation type="journal article" date="2021" name="Nat. Commun.">
        <title>Genetic determinants of endophytism in the Arabidopsis root mycobiome.</title>
        <authorList>
            <person name="Mesny F."/>
            <person name="Miyauchi S."/>
            <person name="Thiergart T."/>
            <person name="Pickel B."/>
            <person name="Atanasova L."/>
            <person name="Karlsson M."/>
            <person name="Huettel B."/>
            <person name="Barry K.W."/>
            <person name="Haridas S."/>
            <person name="Chen C."/>
            <person name="Bauer D."/>
            <person name="Andreopoulos W."/>
            <person name="Pangilinan J."/>
            <person name="LaButti K."/>
            <person name="Riley R."/>
            <person name="Lipzen A."/>
            <person name="Clum A."/>
            <person name="Drula E."/>
            <person name="Henrissat B."/>
            <person name="Kohler A."/>
            <person name="Grigoriev I.V."/>
            <person name="Martin F.M."/>
            <person name="Hacquard S."/>
        </authorList>
    </citation>
    <scope>NUCLEOTIDE SEQUENCE</scope>
    <source>
        <strain evidence="2">MPI-CAGE-CH-0230</strain>
    </source>
</reference>
<comment type="caution">
    <text evidence="2">The sequence shown here is derived from an EMBL/GenBank/DDBJ whole genome shotgun (WGS) entry which is preliminary data.</text>
</comment>
<dbReference type="EMBL" id="JAGTJQ010000009">
    <property type="protein sequence ID" value="KAH7024701.1"/>
    <property type="molecule type" value="Genomic_DNA"/>
</dbReference>
<accession>A0A9P9BPM4</accession>
<dbReference type="AlphaFoldDB" id="A0A9P9BPM4"/>
<feature type="chain" id="PRO_5040326562" description="Ig-like domain-containing protein" evidence="1">
    <location>
        <begin position="19"/>
        <end position="136"/>
    </location>
</feature>
<feature type="signal peptide" evidence="1">
    <location>
        <begin position="1"/>
        <end position="18"/>
    </location>
</feature>
<protein>
    <recommendedName>
        <fullName evidence="4">Ig-like domain-containing protein</fullName>
    </recommendedName>
</protein>
<evidence type="ECO:0000313" key="3">
    <source>
        <dbReference type="Proteomes" id="UP000756346"/>
    </source>
</evidence>
<dbReference type="OrthoDB" id="2251794at2759"/>
<evidence type="ECO:0000313" key="2">
    <source>
        <dbReference type="EMBL" id="KAH7024701.1"/>
    </source>
</evidence>